<reference evidence="1 2" key="1">
    <citation type="submission" date="2018-08" db="EMBL/GenBank/DDBJ databases">
        <title>A genome reference for cultivated species of the human gut microbiota.</title>
        <authorList>
            <person name="Zou Y."/>
            <person name="Xue W."/>
            <person name="Luo G."/>
        </authorList>
    </citation>
    <scope>NUCLEOTIDE SEQUENCE [LARGE SCALE GENOMIC DNA]</scope>
    <source>
        <strain evidence="1 2">AM22-22</strain>
    </source>
</reference>
<organism evidence="1 2">
    <name type="scientific">Dorea longicatena</name>
    <dbReference type="NCBI Taxonomy" id="88431"/>
    <lineage>
        <taxon>Bacteria</taxon>
        <taxon>Bacillati</taxon>
        <taxon>Bacillota</taxon>
        <taxon>Clostridia</taxon>
        <taxon>Lachnospirales</taxon>
        <taxon>Lachnospiraceae</taxon>
        <taxon>Dorea</taxon>
    </lineage>
</organism>
<comment type="caution">
    <text evidence="1">The sequence shown here is derived from an EMBL/GenBank/DDBJ whole genome shotgun (WGS) entry which is preliminary data.</text>
</comment>
<sequence>MDKDVKNTILNMAESQLDEVLQMNGFKRRNNSLIYSRKCEGSIQKIEIMYFLHPSYYNHALAHIYPQLSVYYPDIQDLAKEILGDTIITSGLKNKILRQPIQVYHDSEDWILYNEKDNITIGKKIRNFLVEYSIPLLNDINNIDGYLDAYRNDDKRIIKDDRQYVYFACACALKKDFNEGYEIIKKRFGKKGPRRQYASLFTYFEEKLELK</sequence>
<keyword evidence="2" id="KW-1185">Reference proteome</keyword>
<protein>
    <recommendedName>
        <fullName evidence="3">DUF4304 domain-containing protein</fullName>
    </recommendedName>
</protein>
<dbReference type="RefSeq" id="WP_118224229.1">
    <property type="nucleotide sequence ID" value="NZ_AP031429.1"/>
</dbReference>
<proteinExistence type="predicted"/>
<evidence type="ECO:0000313" key="1">
    <source>
        <dbReference type="EMBL" id="RHG28438.1"/>
    </source>
</evidence>
<name>A0A414T2J7_9FIRM</name>
<dbReference type="Proteomes" id="UP000284095">
    <property type="component" value="Unassembled WGS sequence"/>
</dbReference>
<accession>A0A414T2J7</accession>
<dbReference type="EMBL" id="QRIC01000002">
    <property type="protein sequence ID" value="RHG28438.1"/>
    <property type="molecule type" value="Genomic_DNA"/>
</dbReference>
<dbReference type="AlphaFoldDB" id="A0A414T2J7"/>
<gene>
    <name evidence="1" type="ORF">DW265_02060</name>
</gene>
<evidence type="ECO:0000313" key="2">
    <source>
        <dbReference type="Proteomes" id="UP000284095"/>
    </source>
</evidence>
<evidence type="ECO:0008006" key="3">
    <source>
        <dbReference type="Google" id="ProtNLM"/>
    </source>
</evidence>